<reference evidence="1" key="1">
    <citation type="submission" date="2023-03" db="EMBL/GenBank/DDBJ databases">
        <title>Massive genome expansion in bonnet fungi (Mycena s.s.) driven by repeated elements and novel gene families across ecological guilds.</title>
        <authorList>
            <consortium name="Lawrence Berkeley National Laboratory"/>
            <person name="Harder C.B."/>
            <person name="Miyauchi S."/>
            <person name="Viragh M."/>
            <person name="Kuo A."/>
            <person name="Thoen E."/>
            <person name="Andreopoulos B."/>
            <person name="Lu D."/>
            <person name="Skrede I."/>
            <person name="Drula E."/>
            <person name="Henrissat B."/>
            <person name="Morin E."/>
            <person name="Kohler A."/>
            <person name="Barry K."/>
            <person name="LaButti K."/>
            <person name="Morin E."/>
            <person name="Salamov A."/>
            <person name="Lipzen A."/>
            <person name="Mereny Z."/>
            <person name="Hegedus B."/>
            <person name="Baldrian P."/>
            <person name="Stursova M."/>
            <person name="Weitz H."/>
            <person name="Taylor A."/>
            <person name="Grigoriev I.V."/>
            <person name="Nagy L.G."/>
            <person name="Martin F."/>
            <person name="Kauserud H."/>
        </authorList>
    </citation>
    <scope>NUCLEOTIDE SEQUENCE</scope>
    <source>
        <strain evidence="1">CBHHK182m</strain>
    </source>
</reference>
<proteinExistence type="predicted"/>
<dbReference type="AlphaFoldDB" id="A0AAD7NKH2"/>
<protein>
    <submittedName>
        <fullName evidence="1">Uncharacterized protein</fullName>
    </submittedName>
</protein>
<evidence type="ECO:0000313" key="2">
    <source>
        <dbReference type="Proteomes" id="UP001215598"/>
    </source>
</evidence>
<organism evidence="1 2">
    <name type="scientific">Mycena metata</name>
    <dbReference type="NCBI Taxonomy" id="1033252"/>
    <lineage>
        <taxon>Eukaryota</taxon>
        <taxon>Fungi</taxon>
        <taxon>Dikarya</taxon>
        <taxon>Basidiomycota</taxon>
        <taxon>Agaricomycotina</taxon>
        <taxon>Agaricomycetes</taxon>
        <taxon>Agaricomycetidae</taxon>
        <taxon>Agaricales</taxon>
        <taxon>Marasmiineae</taxon>
        <taxon>Mycenaceae</taxon>
        <taxon>Mycena</taxon>
    </lineage>
</organism>
<name>A0AAD7NKH2_9AGAR</name>
<keyword evidence="2" id="KW-1185">Reference proteome</keyword>
<dbReference type="Proteomes" id="UP001215598">
    <property type="component" value="Unassembled WGS sequence"/>
</dbReference>
<comment type="caution">
    <text evidence="1">The sequence shown here is derived from an EMBL/GenBank/DDBJ whole genome shotgun (WGS) entry which is preliminary data.</text>
</comment>
<accession>A0AAD7NKH2</accession>
<dbReference type="EMBL" id="JARKIB010000027">
    <property type="protein sequence ID" value="KAJ7764727.1"/>
    <property type="molecule type" value="Genomic_DNA"/>
</dbReference>
<sequence length="260" mass="29121">MGDNKDRKLATGMGPCGWFFDGYHHTLGELGDGPDFRSVFIDRSNNCIRVGLLVVQDESIRKVFLAGTAIPDFVGGDAKKYYIFIVIGLFPDTLVYPKRPRGPLVPVLCPAFWILIPKYFSPCTVKLLPNFLRDFRQQVRPEGGVPRIVKFGEYVAVCLLVGHIVCGRVDFGGWGREGKACESDSFSYVKARPGPSAHVPRVRQRCVQTRGTAQNARDLASNAPFMGLWFEKIPSQSRLMEFLLLSSSSLYFTQYKVQSK</sequence>
<evidence type="ECO:0000313" key="1">
    <source>
        <dbReference type="EMBL" id="KAJ7764727.1"/>
    </source>
</evidence>
<gene>
    <name evidence="1" type="ORF">B0H16DRAFT_1525509</name>
</gene>